<evidence type="ECO:0008006" key="3">
    <source>
        <dbReference type="Google" id="ProtNLM"/>
    </source>
</evidence>
<dbReference type="Gene3D" id="1.25.40.10">
    <property type="entry name" value="Tetratricopeptide repeat domain"/>
    <property type="match status" value="1"/>
</dbReference>
<dbReference type="AlphaFoldDB" id="F0QA04"/>
<keyword evidence="2" id="KW-1185">Reference proteome</keyword>
<organism evidence="1 2">
    <name type="scientific">Paracidovorax avenae (strain ATCC 19860 / DSM 7227 / CCUG 15838 / JCM 20985 / LMG 2117 / NCPPB 1011)</name>
    <name type="common">Acidovorax avenae</name>
    <dbReference type="NCBI Taxonomy" id="643561"/>
    <lineage>
        <taxon>Bacteria</taxon>
        <taxon>Pseudomonadati</taxon>
        <taxon>Pseudomonadota</taxon>
        <taxon>Betaproteobacteria</taxon>
        <taxon>Burkholderiales</taxon>
        <taxon>Comamonadaceae</taxon>
        <taxon>Paracidovorax</taxon>
    </lineage>
</organism>
<sequence length="146" mass="17109">MPAKELPPEIGQKEIEYGRLYQQAIKSNDCQKAEKMLLLVWGLYPESKYLWSSSMSLIKDIFNFYLAQKNYLQAEFWARELFKCELLENDPEPYIMLGKVYLESGREQLAAKELIKAYEMGGRRGYVGEDPKYLKFALDQMKKATK</sequence>
<dbReference type="HOGENOM" id="CLU_123393_1_0_4"/>
<name>F0QA04_PARA1</name>
<dbReference type="OrthoDB" id="8820787at2"/>
<dbReference type="EMBL" id="CP002521">
    <property type="protein sequence ID" value="ADX47264.1"/>
    <property type="molecule type" value="Genomic_DNA"/>
</dbReference>
<dbReference type="InterPro" id="IPR011990">
    <property type="entry name" value="TPR-like_helical_dom_sf"/>
</dbReference>
<dbReference type="KEGG" id="aaa:Acav_3362"/>
<evidence type="ECO:0000313" key="2">
    <source>
        <dbReference type="Proteomes" id="UP000002482"/>
    </source>
</evidence>
<evidence type="ECO:0000313" key="1">
    <source>
        <dbReference type="EMBL" id="ADX47264.1"/>
    </source>
</evidence>
<dbReference type="GeneID" id="43402259"/>
<protein>
    <recommendedName>
        <fullName evidence="3">Tetratricopeptide repeat protein</fullName>
    </recommendedName>
</protein>
<accession>F0QA04</accession>
<dbReference type="Proteomes" id="UP000002482">
    <property type="component" value="Chromosome"/>
</dbReference>
<proteinExistence type="predicted"/>
<gene>
    <name evidence="1" type="ordered locus">Acav_3362</name>
</gene>
<reference evidence="1" key="1">
    <citation type="submission" date="2011-02" db="EMBL/GenBank/DDBJ databases">
        <title>Complete sequence of Acidovorax avenae subsp. avenae ATCC 19860.</title>
        <authorList>
            <consortium name="US DOE Joint Genome Institute"/>
            <person name="Lucas S."/>
            <person name="Copeland A."/>
            <person name="Lapidus A."/>
            <person name="Cheng J.-F."/>
            <person name="Goodwin L."/>
            <person name="Pitluck S."/>
            <person name="Chertkov O."/>
            <person name="Held B."/>
            <person name="Detter J.C."/>
            <person name="Han C."/>
            <person name="Tapia R."/>
            <person name="Land M."/>
            <person name="Hauser L."/>
            <person name="Kyrpides N."/>
            <person name="Ivanova N."/>
            <person name="Ovchinnikova G."/>
            <person name="Pagani I."/>
            <person name="Gordon S."/>
            <person name="Woyke T."/>
        </authorList>
    </citation>
    <scope>NUCLEOTIDE SEQUENCE</scope>
    <source>
        <strain evidence="1">ATCC 19860</strain>
    </source>
</reference>
<dbReference type="RefSeq" id="WP_013595750.1">
    <property type="nucleotide sequence ID" value="NC_015138.1"/>
</dbReference>